<dbReference type="AlphaFoldDB" id="A0A328CBB5"/>
<evidence type="ECO:0000256" key="1">
    <source>
        <dbReference type="ARBA" id="ARBA00004141"/>
    </source>
</evidence>
<evidence type="ECO:0000256" key="3">
    <source>
        <dbReference type="ARBA" id="ARBA00022989"/>
    </source>
</evidence>
<organism evidence="6 7">
    <name type="scientific">Lujinxingia litoralis</name>
    <dbReference type="NCBI Taxonomy" id="2211119"/>
    <lineage>
        <taxon>Bacteria</taxon>
        <taxon>Deltaproteobacteria</taxon>
        <taxon>Bradymonadales</taxon>
        <taxon>Lujinxingiaceae</taxon>
        <taxon>Lujinxingia</taxon>
    </lineage>
</organism>
<feature type="transmembrane region" description="Helical" evidence="5">
    <location>
        <begin position="151"/>
        <end position="172"/>
    </location>
</feature>
<dbReference type="PANTHER" id="PTHR10361:SF28">
    <property type="entry name" value="P3 PROTEIN-RELATED"/>
    <property type="match status" value="1"/>
</dbReference>
<evidence type="ECO:0000256" key="4">
    <source>
        <dbReference type="ARBA" id="ARBA00023136"/>
    </source>
</evidence>
<protein>
    <submittedName>
        <fullName evidence="6">Symporter</fullName>
    </submittedName>
</protein>
<keyword evidence="4 5" id="KW-0472">Membrane</keyword>
<sequence>MRESIDAIDLHFDPASLLALNLILGLIMFGVALSLRVEDFRYVLRHPRAPLVGMLAQFGVLPAATWGLTLLLDLPASVKLGMILVSSCPGGNVSNFIAHVSRANTALSVSVTALSTSAALIMTPLNVSFWGSRSPETRAILRELSLEPTDMLRNILVLLGLPLVAGMLLRRYAPHLARRAERPFKVLALGLFALLILVAFRANMAAFIAVIGVIFLPVALHNALAWGIGYTAGLLARLPPRDTRALAIEVAIQNSGLGLVLVFGFFAGLGGMAVVAAWWGIWHLVAGLFMAALWSRRPPALSPTSPISPR</sequence>
<accession>A0A328CBB5</accession>
<dbReference type="Gene3D" id="1.20.1530.20">
    <property type="match status" value="1"/>
</dbReference>
<dbReference type="OrthoDB" id="9806785at2"/>
<feature type="transmembrane region" description="Helical" evidence="5">
    <location>
        <begin position="15"/>
        <end position="37"/>
    </location>
</feature>
<gene>
    <name evidence="6" type="ORF">DL240_01110</name>
</gene>
<dbReference type="EMBL" id="QHKO01000001">
    <property type="protein sequence ID" value="RAL24840.1"/>
    <property type="molecule type" value="Genomic_DNA"/>
</dbReference>
<dbReference type="GO" id="GO:0016020">
    <property type="term" value="C:membrane"/>
    <property type="evidence" value="ECO:0007669"/>
    <property type="project" value="UniProtKB-SubCell"/>
</dbReference>
<evidence type="ECO:0000256" key="5">
    <source>
        <dbReference type="SAM" id="Phobius"/>
    </source>
</evidence>
<dbReference type="PANTHER" id="PTHR10361">
    <property type="entry name" value="SODIUM-BILE ACID COTRANSPORTER"/>
    <property type="match status" value="1"/>
</dbReference>
<dbReference type="InterPro" id="IPR004710">
    <property type="entry name" value="Bilac:Na_transpt"/>
</dbReference>
<keyword evidence="3 5" id="KW-1133">Transmembrane helix</keyword>
<dbReference type="InterPro" id="IPR002657">
    <property type="entry name" value="BilAc:Na_symport/Acr3"/>
</dbReference>
<comment type="caution">
    <text evidence="6">The sequence shown here is derived from an EMBL/GenBank/DDBJ whole genome shotgun (WGS) entry which is preliminary data.</text>
</comment>
<evidence type="ECO:0000313" key="6">
    <source>
        <dbReference type="EMBL" id="RAL24840.1"/>
    </source>
</evidence>
<reference evidence="6 7" key="1">
    <citation type="submission" date="2018-05" db="EMBL/GenBank/DDBJ databases">
        <title>Lujinxingia marina gen. nov. sp. nov., a new facultative anaerobic member of the class Deltaproteobacteria, and proposal of Lujinxingaceae fam. nov.</title>
        <authorList>
            <person name="Li C.-M."/>
        </authorList>
    </citation>
    <scope>NUCLEOTIDE SEQUENCE [LARGE SCALE GENOMIC DNA]</scope>
    <source>
        <strain evidence="6 7">B210</strain>
    </source>
</reference>
<evidence type="ECO:0000256" key="2">
    <source>
        <dbReference type="ARBA" id="ARBA00022692"/>
    </source>
</evidence>
<evidence type="ECO:0000313" key="7">
    <source>
        <dbReference type="Proteomes" id="UP000249169"/>
    </source>
</evidence>
<feature type="transmembrane region" description="Helical" evidence="5">
    <location>
        <begin position="49"/>
        <end position="72"/>
    </location>
</feature>
<dbReference type="InterPro" id="IPR038770">
    <property type="entry name" value="Na+/solute_symporter_sf"/>
</dbReference>
<dbReference type="Pfam" id="PF01758">
    <property type="entry name" value="SBF"/>
    <property type="match status" value="1"/>
</dbReference>
<feature type="transmembrane region" description="Helical" evidence="5">
    <location>
        <begin position="184"/>
        <end position="200"/>
    </location>
</feature>
<feature type="transmembrane region" description="Helical" evidence="5">
    <location>
        <begin position="206"/>
        <end position="233"/>
    </location>
</feature>
<name>A0A328CBB5_9DELT</name>
<keyword evidence="7" id="KW-1185">Reference proteome</keyword>
<comment type="subcellular location">
    <subcellularLocation>
        <location evidence="1">Membrane</location>
        <topology evidence="1">Multi-pass membrane protein</topology>
    </subcellularLocation>
</comment>
<proteinExistence type="predicted"/>
<keyword evidence="2 5" id="KW-0812">Transmembrane</keyword>
<dbReference type="RefSeq" id="WP_111728012.1">
    <property type="nucleotide sequence ID" value="NZ_QHKO01000001.1"/>
</dbReference>
<dbReference type="Proteomes" id="UP000249169">
    <property type="component" value="Unassembled WGS sequence"/>
</dbReference>